<dbReference type="GO" id="GO:0003723">
    <property type="term" value="F:RNA binding"/>
    <property type="evidence" value="ECO:0007669"/>
    <property type="project" value="UniProtKB-UniRule"/>
</dbReference>
<dbReference type="Pfam" id="PF22458">
    <property type="entry name" value="RsmF-B_ferredox"/>
    <property type="match status" value="1"/>
</dbReference>
<dbReference type="InterPro" id="IPR023267">
    <property type="entry name" value="RCMT"/>
</dbReference>
<feature type="domain" description="SAM-dependent MTase RsmB/NOP-type" evidence="6">
    <location>
        <begin position="148"/>
        <end position="400"/>
    </location>
</feature>
<dbReference type="InterPro" id="IPR049560">
    <property type="entry name" value="MeTrfase_RsmB-F_NOP2_cat"/>
</dbReference>
<dbReference type="PROSITE" id="PS51686">
    <property type="entry name" value="SAM_MT_RSMB_NOP"/>
    <property type="match status" value="1"/>
</dbReference>
<keyword evidence="2 5" id="KW-0808">Transferase</keyword>
<dbReference type="RefSeq" id="WP_076366186.1">
    <property type="nucleotide sequence ID" value="NZ_FTOM01000005.1"/>
</dbReference>
<dbReference type="Gene3D" id="3.30.70.1170">
    <property type="entry name" value="Sun protein, domain 3"/>
    <property type="match status" value="1"/>
</dbReference>
<dbReference type="Pfam" id="PF01189">
    <property type="entry name" value="Methyltr_RsmB-F"/>
    <property type="match status" value="1"/>
</dbReference>
<keyword evidence="8" id="KW-1185">Reference proteome</keyword>
<dbReference type="STRING" id="407234.SAMN05421795_105148"/>
<dbReference type="GO" id="GO:0008173">
    <property type="term" value="F:RNA methyltransferase activity"/>
    <property type="evidence" value="ECO:0007669"/>
    <property type="project" value="InterPro"/>
</dbReference>
<evidence type="ECO:0000256" key="5">
    <source>
        <dbReference type="PROSITE-ProRule" id="PRU01023"/>
    </source>
</evidence>
<dbReference type="OrthoDB" id="9810297at2"/>
<dbReference type="Gene3D" id="3.40.50.150">
    <property type="entry name" value="Vaccinia Virus protein VP39"/>
    <property type="match status" value="1"/>
</dbReference>
<dbReference type="Proteomes" id="UP000186098">
    <property type="component" value="Unassembled WGS sequence"/>
</dbReference>
<evidence type="ECO:0000313" key="7">
    <source>
        <dbReference type="EMBL" id="SIS80697.1"/>
    </source>
</evidence>
<name>A0A1N7M3N9_9RHOB</name>
<keyword evidence="3 5" id="KW-0949">S-adenosyl-L-methionine</keyword>
<gene>
    <name evidence="7" type="ORF">SAMN05421795_105148</name>
</gene>
<dbReference type="GO" id="GO:0001510">
    <property type="term" value="P:RNA methylation"/>
    <property type="evidence" value="ECO:0007669"/>
    <property type="project" value="InterPro"/>
</dbReference>
<dbReference type="InterPro" id="IPR001678">
    <property type="entry name" value="MeTrfase_RsmB-F_NOP2_dom"/>
</dbReference>
<proteinExistence type="inferred from homology"/>
<evidence type="ECO:0000256" key="1">
    <source>
        <dbReference type="ARBA" id="ARBA00022603"/>
    </source>
</evidence>
<dbReference type="SUPFAM" id="SSF53335">
    <property type="entry name" value="S-adenosyl-L-methionine-dependent methyltransferases"/>
    <property type="match status" value="1"/>
</dbReference>
<comment type="caution">
    <text evidence="5">Lacks conserved residue(s) required for the propagation of feature annotation.</text>
</comment>
<feature type="binding site" evidence="5">
    <location>
        <position position="298"/>
    </location>
    <ligand>
        <name>S-adenosyl-L-methionine</name>
        <dbReference type="ChEBI" id="CHEBI:59789"/>
    </ligand>
</feature>
<evidence type="ECO:0000256" key="3">
    <source>
        <dbReference type="ARBA" id="ARBA00022691"/>
    </source>
</evidence>
<dbReference type="PANTHER" id="PTHR22807">
    <property type="entry name" value="NOP2 YEAST -RELATED NOL1/NOP2/FMU SUN DOMAIN-CONTAINING"/>
    <property type="match status" value="1"/>
</dbReference>
<keyword evidence="1 5" id="KW-0489">Methyltransferase</keyword>
<dbReference type="InterPro" id="IPR029063">
    <property type="entry name" value="SAM-dependent_MTases_sf"/>
</dbReference>
<keyword evidence="4 5" id="KW-0694">RNA-binding</keyword>
<dbReference type="AlphaFoldDB" id="A0A1N7M3N9"/>
<organism evidence="7 8">
    <name type="scientific">Phaeovulum vinaykumarii</name>
    <dbReference type="NCBI Taxonomy" id="407234"/>
    <lineage>
        <taxon>Bacteria</taxon>
        <taxon>Pseudomonadati</taxon>
        <taxon>Pseudomonadota</taxon>
        <taxon>Alphaproteobacteria</taxon>
        <taxon>Rhodobacterales</taxon>
        <taxon>Paracoccaceae</taxon>
        <taxon>Phaeovulum</taxon>
    </lineage>
</organism>
<reference evidence="8" key="1">
    <citation type="submission" date="2017-01" db="EMBL/GenBank/DDBJ databases">
        <authorList>
            <person name="Varghese N."/>
            <person name="Submissions S."/>
        </authorList>
    </citation>
    <scope>NUCLEOTIDE SEQUENCE [LARGE SCALE GENOMIC DNA]</scope>
    <source>
        <strain evidence="8">DSM 18714</strain>
    </source>
</reference>
<feature type="binding site" evidence="5">
    <location>
        <position position="260"/>
    </location>
    <ligand>
        <name>S-adenosyl-L-methionine</name>
        <dbReference type="ChEBI" id="CHEBI:59789"/>
    </ligand>
</feature>
<feature type="active site" description="Nucleophile" evidence="5">
    <location>
        <position position="351"/>
    </location>
</feature>
<dbReference type="PRINTS" id="PR02008">
    <property type="entry name" value="RCMTFAMILY"/>
</dbReference>
<sequence>MTPAARAQTAIEILDRHLDGTPAEAALTQWARGARFAGSGDRAAVRDLVYDALRCRASLAARGGLTGRGLIAAQVLAAGGALDAIFTGARHAPAPLTPEELARLAAGADDGPAANAAESSAEDLAALDCPEWLAPLLRADLGADFEPVMRAQRQRAPLFLRANLARNDRAAAAAALAAEGIETTPHPLAPTALEVTAGARRVQGARAYVEGLVEVQDASSQAMVAALPLAPGDRVLDYCAGGGGKALAMAARGARVAAHDVEAARMRDIAPRAARAGVRIEKLAPGAVRGVWDLVLVDAPCSGSGTWRRTPEAKWRLDAARLAALNALQDQVLAEGAAHVRPGGHLAYMTCSLLSCENGARVAAFLAAHPGWSLAVRQDLTPLSGGDGFHFSLLCRAAAG</sequence>
<dbReference type="InterPro" id="IPR054728">
    <property type="entry name" value="RsmB-like_ferredoxin"/>
</dbReference>
<evidence type="ECO:0000259" key="6">
    <source>
        <dbReference type="PROSITE" id="PS51686"/>
    </source>
</evidence>
<comment type="similarity">
    <text evidence="5">Belongs to the class I-like SAM-binding methyltransferase superfamily. RsmB/NOP family.</text>
</comment>
<evidence type="ECO:0000256" key="4">
    <source>
        <dbReference type="ARBA" id="ARBA00022884"/>
    </source>
</evidence>
<protein>
    <submittedName>
        <fullName evidence="7">16S rRNA (Cytosine967-C5)-methyltransferase</fullName>
    </submittedName>
</protein>
<accession>A0A1N7M3N9</accession>
<dbReference type="EMBL" id="FTOM01000005">
    <property type="protein sequence ID" value="SIS80697.1"/>
    <property type="molecule type" value="Genomic_DNA"/>
</dbReference>
<evidence type="ECO:0000256" key="2">
    <source>
        <dbReference type="ARBA" id="ARBA00022679"/>
    </source>
</evidence>
<evidence type="ECO:0000313" key="8">
    <source>
        <dbReference type="Proteomes" id="UP000186098"/>
    </source>
</evidence>
<dbReference type="PANTHER" id="PTHR22807:SF53">
    <property type="entry name" value="RIBOSOMAL RNA SMALL SUBUNIT METHYLTRANSFERASE B-RELATED"/>
    <property type="match status" value="1"/>
</dbReference>